<comment type="similarity">
    <text evidence="1">Belongs to the ThrE exporter (TC 2.A.79) family.</text>
</comment>
<feature type="transmembrane region" description="Helical" evidence="2">
    <location>
        <begin position="398"/>
        <end position="419"/>
    </location>
</feature>
<name>A0ABW2ZN62_9MICO</name>
<dbReference type="Pfam" id="PF06738">
    <property type="entry name" value="ThrE"/>
    <property type="match status" value="1"/>
</dbReference>
<organism evidence="4 5">
    <name type="scientific">Microbacterium koreense</name>
    <dbReference type="NCBI Taxonomy" id="323761"/>
    <lineage>
        <taxon>Bacteria</taxon>
        <taxon>Bacillati</taxon>
        <taxon>Actinomycetota</taxon>
        <taxon>Actinomycetes</taxon>
        <taxon>Micrococcales</taxon>
        <taxon>Microbacteriaceae</taxon>
        <taxon>Microbacterium</taxon>
    </lineage>
</organism>
<proteinExistence type="inferred from homology"/>
<protein>
    <submittedName>
        <fullName evidence="4">Threonine/serine exporter ThrE family protein</fullName>
    </submittedName>
</protein>
<feature type="transmembrane region" description="Helical" evidence="2">
    <location>
        <begin position="165"/>
        <end position="184"/>
    </location>
</feature>
<comment type="caution">
    <text evidence="4">The sequence shown here is derived from an EMBL/GenBank/DDBJ whole genome shotgun (WGS) entry which is preliminary data.</text>
</comment>
<evidence type="ECO:0000313" key="5">
    <source>
        <dbReference type="Proteomes" id="UP001597042"/>
    </source>
</evidence>
<feature type="transmembrane region" description="Helical" evidence="2">
    <location>
        <begin position="139"/>
        <end position="159"/>
    </location>
</feature>
<keyword evidence="2" id="KW-0812">Transmembrane</keyword>
<dbReference type="Proteomes" id="UP001597042">
    <property type="component" value="Unassembled WGS sequence"/>
</dbReference>
<feature type="transmembrane region" description="Helical" evidence="2">
    <location>
        <begin position="287"/>
        <end position="306"/>
    </location>
</feature>
<dbReference type="InterPro" id="IPR010619">
    <property type="entry name" value="ThrE-like_N"/>
</dbReference>
<gene>
    <name evidence="4" type="ORF">ACFQZV_00795</name>
</gene>
<evidence type="ECO:0000259" key="3">
    <source>
        <dbReference type="Pfam" id="PF06738"/>
    </source>
</evidence>
<dbReference type="RefSeq" id="WP_378751305.1">
    <property type="nucleotide sequence ID" value="NZ_JBHSSV010000005.1"/>
</dbReference>
<feature type="transmembrane region" description="Helical" evidence="2">
    <location>
        <begin position="253"/>
        <end position="275"/>
    </location>
</feature>
<keyword evidence="5" id="KW-1185">Reference proteome</keyword>
<evidence type="ECO:0000313" key="4">
    <source>
        <dbReference type="EMBL" id="MFD0779833.1"/>
    </source>
</evidence>
<feature type="domain" description="Threonine/serine exporter-like N-terminal" evidence="3">
    <location>
        <begin position="39"/>
        <end position="273"/>
    </location>
</feature>
<dbReference type="PANTHER" id="PTHR31082">
    <property type="entry name" value="PHEROMONE-REGULATED MEMBRANE PROTEIN 10"/>
    <property type="match status" value="1"/>
</dbReference>
<dbReference type="InterPro" id="IPR051361">
    <property type="entry name" value="ThrE/Ser_Exporter"/>
</dbReference>
<keyword evidence="2" id="KW-0472">Membrane</keyword>
<sequence>MTSLSDRVRGALSAFRSPTVPSAAPPDEPGDVPEMLGVIGAALLSSAQATSDVEDTLRRVAARYDNPHIRVFVLPTLVLVEDAGVTPPQTSIFPAVKETLRLDQAGEVDHTVRRALADRPGPRHVIDEIQHATTLPPRFGWVLGILGYLLLTMGFGLVLNPTASALPIYLVLGLVVGTIVKIGARFPTLSLILPVATAFTVTLLVAKLASPLVHDDVLRLVAPSFVSFLPGLTLTVAAVELTAGQVMAGASRMVFGFARLGLLAFGVYAGLSVAGASAPVDGHPDTLGAWAPWAGIALVAIGFYLYSTAPRRSLIWILYALIVAYSAQLLGSLLVGAELSGLVGALIVVPAVRLVGQLRSAPPPAVMLTCAYWLLVPGSMGFIGLSEAAAGSAGATDTILQTLGSLLAIAIGMMLGAGLSKDAVAMVRGWKAHPLTGADRV</sequence>
<keyword evidence="2" id="KW-1133">Transmembrane helix</keyword>
<dbReference type="EMBL" id="JBHTIM010000001">
    <property type="protein sequence ID" value="MFD0779833.1"/>
    <property type="molecule type" value="Genomic_DNA"/>
</dbReference>
<feature type="transmembrane region" description="Helical" evidence="2">
    <location>
        <begin position="339"/>
        <end position="356"/>
    </location>
</feature>
<evidence type="ECO:0000256" key="1">
    <source>
        <dbReference type="ARBA" id="ARBA00034125"/>
    </source>
</evidence>
<evidence type="ECO:0000256" key="2">
    <source>
        <dbReference type="SAM" id="Phobius"/>
    </source>
</evidence>
<feature type="transmembrane region" description="Helical" evidence="2">
    <location>
        <begin position="313"/>
        <end position="333"/>
    </location>
</feature>
<reference evidence="5" key="1">
    <citation type="journal article" date="2019" name="Int. J. Syst. Evol. Microbiol.">
        <title>The Global Catalogue of Microorganisms (GCM) 10K type strain sequencing project: providing services to taxonomists for standard genome sequencing and annotation.</title>
        <authorList>
            <consortium name="The Broad Institute Genomics Platform"/>
            <consortium name="The Broad Institute Genome Sequencing Center for Infectious Disease"/>
            <person name="Wu L."/>
            <person name="Ma J."/>
        </authorList>
    </citation>
    <scope>NUCLEOTIDE SEQUENCE [LARGE SCALE GENOMIC DNA]</scope>
    <source>
        <strain evidence="5">CCUG 50754</strain>
    </source>
</reference>
<feature type="transmembrane region" description="Helical" evidence="2">
    <location>
        <begin position="221"/>
        <end position="241"/>
    </location>
</feature>
<dbReference type="PANTHER" id="PTHR31082:SF4">
    <property type="entry name" value="PHEROMONE-REGULATED MEMBRANE PROTEIN 10"/>
    <property type="match status" value="1"/>
</dbReference>
<feature type="transmembrane region" description="Helical" evidence="2">
    <location>
        <begin position="191"/>
        <end position="209"/>
    </location>
</feature>
<accession>A0ABW2ZN62</accession>
<feature type="transmembrane region" description="Helical" evidence="2">
    <location>
        <begin position="365"/>
        <end position="386"/>
    </location>
</feature>